<evidence type="ECO:0000259" key="9">
    <source>
        <dbReference type="Pfam" id="PF00884"/>
    </source>
</evidence>
<keyword evidence="2" id="KW-1003">Cell membrane</keyword>
<dbReference type="Pfam" id="PF08019">
    <property type="entry name" value="EptA_B_N"/>
    <property type="match status" value="1"/>
</dbReference>
<dbReference type="GO" id="GO:0016776">
    <property type="term" value="F:phosphotransferase activity, phosphate group as acceptor"/>
    <property type="evidence" value="ECO:0007669"/>
    <property type="project" value="TreeGrafter"/>
</dbReference>
<dbReference type="InterPro" id="IPR000917">
    <property type="entry name" value="Sulfatase_N"/>
</dbReference>
<keyword evidence="5 8" id="KW-0812">Transmembrane</keyword>
<feature type="transmembrane region" description="Helical" evidence="8">
    <location>
        <begin position="21"/>
        <end position="38"/>
    </location>
</feature>
<feature type="domain" description="Sulfatase N-terminal" evidence="9">
    <location>
        <begin position="239"/>
        <end position="536"/>
    </location>
</feature>
<evidence type="ECO:0000256" key="7">
    <source>
        <dbReference type="ARBA" id="ARBA00023136"/>
    </source>
</evidence>
<evidence type="ECO:0000313" key="11">
    <source>
        <dbReference type="EMBL" id="MCT7942231.1"/>
    </source>
</evidence>
<dbReference type="CDD" id="cd16017">
    <property type="entry name" value="LptA"/>
    <property type="match status" value="1"/>
</dbReference>
<comment type="subcellular location">
    <subcellularLocation>
        <location evidence="1">Cell inner membrane</location>
        <topology evidence="1">Multi-pass membrane protein</topology>
    </subcellularLocation>
</comment>
<dbReference type="RefSeq" id="WP_261298609.1">
    <property type="nucleotide sequence ID" value="NZ_JAMTCD010000012.1"/>
</dbReference>
<gene>
    <name evidence="11" type="ORF">NE535_10555</name>
</gene>
<dbReference type="SUPFAM" id="SSF53649">
    <property type="entry name" value="Alkaline phosphatase-like"/>
    <property type="match status" value="1"/>
</dbReference>
<reference evidence="11" key="1">
    <citation type="journal article" date="2023" name="Int. J. Syst. Evol. Microbiol.">
        <title>&lt;i&gt;Shewanella septentrionalis&lt;/i&gt; sp. nov. and &lt;i&gt;Shewanella holmiensis&lt;/i&gt; sp. nov., isolated from Baltic Sea water and sediments.</title>
        <authorList>
            <person name="Martin-Rodriguez A.J."/>
            <person name="Thorell K."/>
            <person name="Joffre E."/>
            <person name="Jensie-Markopoulos S."/>
            <person name="Moore E.R.B."/>
            <person name="Sjoling A."/>
        </authorList>
    </citation>
    <scope>NUCLEOTIDE SEQUENCE</scope>
    <source>
        <strain evidence="11">SP1S2-7</strain>
    </source>
</reference>
<dbReference type="InterPro" id="IPR058130">
    <property type="entry name" value="PEA_transf_C"/>
</dbReference>
<dbReference type="EMBL" id="JAMTCD010000012">
    <property type="protein sequence ID" value="MCT7942231.1"/>
    <property type="molecule type" value="Genomic_DNA"/>
</dbReference>
<keyword evidence="3" id="KW-0997">Cell inner membrane</keyword>
<dbReference type="Proteomes" id="UP001155546">
    <property type="component" value="Unassembled WGS sequence"/>
</dbReference>
<dbReference type="PANTHER" id="PTHR30443">
    <property type="entry name" value="INNER MEMBRANE PROTEIN"/>
    <property type="match status" value="1"/>
</dbReference>
<dbReference type="InterPro" id="IPR040423">
    <property type="entry name" value="PEA_transferase"/>
</dbReference>
<dbReference type="PANTHER" id="PTHR30443:SF0">
    <property type="entry name" value="PHOSPHOETHANOLAMINE TRANSFERASE EPTA"/>
    <property type="match status" value="1"/>
</dbReference>
<proteinExistence type="predicted"/>
<keyword evidence="7 8" id="KW-0472">Membrane</keyword>
<keyword evidence="4 11" id="KW-0808">Transferase</keyword>
<dbReference type="Pfam" id="PF00884">
    <property type="entry name" value="Sulfatase"/>
    <property type="match status" value="1"/>
</dbReference>
<evidence type="ECO:0000259" key="10">
    <source>
        <dbReference type="Pfam" id="PF08019"/>
    </source>
</evidence>
<feature type="transmembrane region" description="Helical" evidence="8">
    <location>
        <begin position="84"/>
        <end position="102"/>
    </location>
</feature>
<accession>A0A9X2WMM6</accession>
<evidence type="ECO:0000256" key="3">
    <source>
        <dbReference type="ARBA" id="ARBA00022519"/>
    </source>
</evidence>
<dbReference type="GO" id="GO:0005886">
    <property type="term" value="C:plasma membrane"/>
    <property type="evidence" value="ECO:0007669"/>
    <property type="project" value="UniProtKB-SubCell"/>
</dbReference>
<evidence type="ECO:0000256" key="6">
    <source>
        <dbReference type="ARBA" id="ARBA00022989"/>
    </source>
</evidence>
<feature type="domain" description="Phosphoethanolamine transferase N-terminal" evidence="10">
    <location>
        <begin position="62"/>
        <end position="212"/>
    </location>
</feature>
<sequence length="554" mass="62462">MLKLISRLQTYWNSIEVTKETLIILSALYFAVVINFPINQRIFELTTEGHGFFSFTPAIVLTGLFMLIFSVLSSRFIFKPLMTLLLLTSAAAMYATLKYNVLFDYAMMENIFETHSGEAFSYINISSLAYLFVFGVLPAGFLWLVKIKPTTSIFNTFLRRVAVGFTGLILVGGVGLFFYKDYVSVGRNHHYLNKMIIPAHIFNTVKYLNNNYFTEALPYKARATDAKLVASSDTKPTLFVLVVGETARAKNMAYYGYERNTNPYTQGLELIKVNDVTSCGTATAHSLPCMMSDLNHSNYKREQANSQDNVLDVMKQAGVDVVWFENDGGDKEVAARLTKVDISTSEAQVFCDGSSCYDEMLVEKLSAFLSDKITNQTVTPLTNQMVALHIIGSHGPTYFKRYPAEMQRFTPACNRGDIENCTDEEIVNVYDNTLVYTDYVLAKTIALLEQYSKQYHVALVYLSDHGESLGENGIYLHGTPYAFAPSEQIYVPWLMWLPENYTQAKQLSRECIIKQAARAGHSHDNLFHTLLGLYGVETHLKNPLLDISHECKLS</sequence>
<feature type="transmembrane region" description="Helical" evidence="8">
    <location>
        <begin position="122"/>
        <end position="145"/>
    </location>
</feature>
<evidence type="ECO:0000313" key="12">
    <source>
        <dbReference type="Proteomes" id="UP001155546"/>
    </source>
</evidence>
<dbReference type="InterPro" id="IPR012549">
    <property type="entry name" value="EptA-like_N"/>
</dbReference>
<evidence type="ECO:0000256" key="5">
    <source>
        <dbReference type="ARBA" id="ARBA00022692"/>
    </source>
</evidence>
<keyword evidence="12" id="KW-1185">Reference proteome</keyword>
<dbReference type="NCBIfam" id="NF028537">
    <property type="entry name" value="P_eth_NH2_trans"/>
    <property type="match status" value="1"/>
</dbReference>
<organism evidence="11 12">
    <name type="scientific">Shewanella holmiensis</name>
    <dbReference type="NCBI Taxonomy" id="2952222"/>
    <lineage>
        <taxon>Bacteria</taxon>
        <taxon>Pseudomonadati</taxon>
        <taxon>Pseudomonadota</taxon>
        <taxon>Gammaproteobacteria</taxon>
        <taxon>Alteromonadales</taxon>
        <taxon>Shewanellaceae</taxon>
        <taxon>Shewanella</taxon>
    </lineage>
</organism>
<evidence type="ECO:0000256" key="8">
    <source>
        <dbReference type="SAM" id="Phobius"/>
    </source>
</evidence>
<evidence type="ECO:0000256" key="1">
    <source>
        <dbReference type="ARBA" id="ARBA00004429"/>
    </source>
</evidence>
<dbReference type="AlphaFoldDB" id="A0A9X2WMM6"/>
<name>A0A9X2WMM6_9GAMM</name>
<dbReference type="GO" id="GO:0009244">
    <property type="term" value="P:lipopolysaccharide core region biosynthetic process"/>
    <property type="evidence" value="ECO:0007669"/>
    <property type="project" value="TreeGrafter"/>
</dbReference>
<keyword evidence="6 8" id="KW-1133">Transmembrane helix</keyword>
<dbReference type="Gene3D" id="3.40.720.10">
    <property type="entry name" value="Alkaline Phosphatase, subunit A"/>
    <property type="match status" value="1"/>
</dbReference>
<evidence type="ECO:0000256" key="4">
    <source>
        <dbReference type="ARBA" id="ARBA00022679"/>
    </source>
</evidence>
<dbReference type="InterPro" id="IPR017850">
    <property type="entry name" value="Alkaline_phosphatase_core_sf"/>
</dbReference>
<evidence type="ECO:0000256" key="2">
    <source>
        <dbReference type="ARBA" id="ARBA00022475"/>
    </source>
</evidence>
<protein>
    <submittedName>
        <fullName evidence="11">Phosphoethanolamine--lipid A transferase</fullName>
    </submittedName>
</protein>
<comment type="caution">
    <text evidence="11">The sequence shown here is derived from an EMBL/GenBank/DDBJ whole genome shotgun (WGS) entry which is preliminary data.</text>
</comment>
<feature type="transmembrane region" description="Helical" evidence="8">
    <location>
        <begin position="50"/>
        <end position="72"/>
    </location>
</feature>
<feature type="transmembrane region" description="Helical" evidence="8">
    <location>
        <begin position="157"/>
        <end position="179"/>
    </location>
</feature>